<comment type="caution">
    <text evidence="7">The sequence shown here is derived from an EMBL/GenBank/DDBJ whole genome shotgun (WGS) entry which is preliminary data.</text>
</comment>
<organism evidence="7 8">
    <name type="scientific">Hesseltinella vesiculosa</name>
    <dbReference type="NCBI Taxonomy" id="101127"/>
    <lineage>
        <taxon>Eukaryota</taxon>
        <taxon>Fungi</taxon>
        <taxon>Fungi incertae sedis</taxon>
        <taxon>Mucoromycota</taxon>
        <taxon>Mucoromycotina</taxon>
        <taxon>Mucoromycetes</taxon>
        <taxon>Mucorales</taxon>
        <taxon>Cunninghamellaceae</taxon>
        <taxon>Hesseltinella</taxon>
    </lineage>
</organism>
<feature type="compositionally biased region" description="Low complexity" evidence="4">
    <location>
        <begin position="84"/>
        <end position="100"/>
    </location>
</feature>
<feature type="compositionally biased region" description="Low complexity" evidence="4">
    <location>
        <begin position="709"/>
        <end position="719"/>
    </location>
</feature>
<proteinExistence type="predicted"/>
<evidence type="ECO:0000313" key="8">
    <source>
        <dbReference type="Proteomes" id="UP000242146"/>
    </source>
</evidence>
<evidence type="ECO:0000259" key="6">
    <source>
        <dbReference type="PROSITE" id="PS50303"/>
    </source>
</evidence>
<dbReference type="InterPro" id="IPR033133">
    <property type="entry name" value="PUM-HD"/>
</dbReference>
<feature type="repeat" description="Pumilio" evidence="3">
    <location>
        <begin position="904"/>
        <end position="942"/>
    </location>
</feature>
<dbReference type="InterPro" id="IPR012677">
    <property type="entry name" value="Nucleotide-bd_a/b_plait_sf"/>
</dbReference>
<dbReference type="InterPro" id="IPR016024">
    <property type="entry name" value="ARM-type_fold"/>
</dbReference>
<reference evidence="7 8" key="1">
    <citation type="submission" date="2016-07" db="EMBL/GenBank/DDBJ databases">
        <title>Pervasive Adenine N6-methylation of Active Genes in Fungi.</title>
        <authorList>
            <consortium name="DOE Joint Genome Institute"/>
            <person name="Mondo S.J."/>
            <person name="Dannebaum R.O."/>
            <person name="Kuo R.C."/>
            <person name="Labutti K."/>
            <person name="Haridas S."/>
            <person name="Kuo A."/>
            <person name="Salamov A."/>
            <person name="Ahrendt S.R."/>
            <person name="Lipzen A."/>
            <person name="Sullivan W."/>
            <person name="Andreopoulos W.B."/>
            <person name="Clum A."/>
            <person name="Lindquist E."/>
            <person name="Daum C."/>
            <person name="Ramamoorthy G.K."/>
            <person name="Gryganskyi A."/>
            <person name="Culley D."/>
            <person name="Magnuson J.K."/>
            <person name="James T.Y."/>
            <person name="O'Malley M.A."/>
            <person name="Stajich J.E."/>
            <person name="Spatafora J.W."/>
            <person name="Visel A."/>
            <person name="Grigoriev I.V."/>
        </authorList>
    </citation>
    <scope>NUCLEOTIDE SEQUENCE [LARGE SCALE GENOMIC DNA]</scope>
    <source>
        <strain evidence="7 8">NRRL 3301</strain>
    </source>
</reference>
<dbReference type="GO" id="GO:0000288">
    <property type="term" value="P:nuclear-transcribed mRNA catabolic process, deadenylation-dependent decay"/>
    <property type="evidence" value="ECO:0007669"/>
    <property type="project" value="TreeGrafter"/>
</dbReference>
<dbReference type="Gene3D" id="1.25.10.10">
    <property type="entry name" value="Leucine-rich Repeat Variant"/>
    <property type="match status" value="1"/>
</dbReference>
<dbReference type="PANTHER" id="PTHR47093:SF1">
    <property type="entry name" value="PROTEIN JSN1-RELATED"/>
    <property type="match status" value="1"/>
</dbReference>
<dbReference type="InterPro" id="IPR052645">
    <property type="entry name" value="Pumilio_domain_protein"/>
</dbReference>
<evidence type="ECO:0000256" key="1">
    <source>
        <dbReference type="ARBA" id="ARBA00022737"/>
    </source>
</evidence>
<dbReference type="InterPro" id="IPR035979">
    <property type="entry name" value="RBD_domain_sf"/>
</dbReference>
<dbReference type="Pfam" id="PF00806">
    <property type="entry name" value="PUF"/>
    <property type="match status" value="2"/>
</dbReference>
<feature type="region of interest" description="Disordered" evidence="4">
    <location>
        <begin position="727"/>
        <end position="746"/>
    </location>
</feature>
<dbReference type="InterPro" id="IPR011989">
    <property type="entry name" value="ARM-like"/>
</dbReference>
<dbReference type="SMART" id="SM00025">
    <property type="entry name" value="Pumilio"/>
    <property type="match status" value="5"/>
</dbReference>
<dbReference type="GO" id="GO:0003723">
    <property type="term" value="F:RNA binding"/>
    <property type="evidence" value="ECO:0007669"/>
    <property type="project" value="UniProtKB-UniRule"/>
</dbReference>
<evidence type="ECO:0000256" key="2">
    <source>
        <dbReference type="PROSITE-ProRule" id="PRU00176"/>
    </source>
</evidence>
<feature type="domain" description="RRM" evidence="5">
    <location>
        <begin position="604"/>
        <end position="679"/>
    </location>
</feature>
<keyword evidence="8" id="KW-1185">Reference proteome</keyword>
<feature type="region of interest" description="Disordered" evidence="4">
    <location>
        <begin position="291"/>
        <end position="348"/>
    </location>
</feature>
<dbReference type="Pfam" id="PF00076">
    <property type="entry name" value="RRM_1"/>
    <property type="match status" value="2"/>
</dbReference>
<feature type="compositionally biased region" description="Polar residues" evidence="4">
    <location>
        <begin position="291"/>
        <end position="314"/>
    </location>
</feature>
<sequence>MTTEGKSYLDQVLESSSLGFMRNSKGIESLHGGYPAQQQQPLSLPTSQPRRARAGTMPSMSLNSILTPPLLRTATHNHATATLLANVPPPSTSSTTAPSTQANPLLHHHHPPPAPSTRYGQGMMPVGGGRHRSGSLNLPPPSLSFDSNLFWNPTTNGMSPPSPATEQLLRGDDDYSIARTMRSLGLEDDPAILTTTPLNTQQQQPHHMPPQQIIDMDEEMINQSRANLLASASNTTTRNRSYSVNATVRYDPPVAAAPHFPLRSRANTVTKSSFGSNHLLLLDPFAFGPSPSTSTAMPSQQAPGTRSRSTSVGQSAHPMANGNGMPPIPPTNGLTSSSASSSSSSASSLWHMHRPLTPVIGEEDEPPYLSAGDSEFLANMEPVKQHDHLFVEPYMYLSHSTPTTMRAMGPNGQPSAMPPPMPAYVSRSLWIGNIDTSISVELLTQTFSPYGPIESVRLLMEKECAFVNYYQVDHAIRAKDDILGPLGGKVGHCIVRIGFGRAEPSPMPPTASVGAPNSITPPSLPASAAAKTNAAPIMPTTMQPVLMPSNSITTMNNTNHSSVMPNHQLAVTTPPLTTSTPASATNGTSNYTSLDQHLTQQATRALWLGNITPSVNSTVLQRLFASYGTIESVRILPHKSCAFINFDSIDSASAAQDAFVRLHANTPPFTNVRIGFAKVQPPSPLSQSITPLSTSNSSPLYGTSPKPGPLVTAPPAATATTTHLAPLKTSTSSSTPTSAGLVSHGSSARQEQLDAMWIRMDQLGCAPADVKILKDVGLVFDYMEAIPTVPEFSSPRKMDTSRLRDIRKKMDSLHPQQHTHHQVQCDKFAMECMDEIAEICSDYLGNTVMQRFFDKCSEDMKTTMLEKIAPHMAAIGVHKNGTWAAQKIIDTLKTPAQCELIRRHVKKYVPALMLDQFGNYVVQCCLKLGESDSQFLFDAMVDNCVKIAQSRFGARAMRGILENPYTTARQQAMVASCLVQHSVFLSTNANGTLLLGWLVDTYSAKSPSTPTSAKCPKTIMRLLASQLVPTLPSVALHKLGSQVILKLVNQSQDKEAQDIILSSLVTDTTLHSLLVPEAASPNASHPSAQQQQPAYGHRGVQFFQKVIYSTHLSQAEQQVLCARAQSILTGNPLVVDQPSPVHKAFLDELNLMVNA</sequence>
<feature type="compositionally biased region" description="Low complexity" evidence="4">
    <location>
        <begin position="336"/>
        <end position="348"/>
    </location>
</feature>
<dbReference type="STRING" id="101127.A0A1X2GKE9"/>
<feature type="domain" description="PUM-HD" evidence="6">
    <location>
        <begin position="759"/>
        <end position="1153"/>
    </location>
</feature>
<feature type="compositionally biased region" description="Polar residues" evidence="4">
    <location>
        <begin position="685"/>
        <end position="701"/>
    </location>
</feature>
<feature type="compositionally biased region" description="Low complexity" evidence="4">
    <location>
        <begin position="35"/>
        <end position="49"/>
    </location>
</feature>
<dbReference type="PROSITE" id="PS50102">
    <property type="entry name" value="RRM"/>
    <property type="match status" value="2"/>
</dbReference>
<feature type="repeat" description="Pumilio" evidence="3">
    <location>
        <begin position="1026"/>
        <end position="1062"/>
    </location>
</feature>
<keyword evidence="1" id="KW-0677">Repeat</keyword>
<protein>
    <recommendedName>
        <fullName evidence="9">ARM repeat-containing protein</fullName>
    </recommendedName>
</protein>
<dbReference type="SMART" id="SM00360">
    <property type="entry name" value="RRM"/>
    <property type="match status" value="2"/>
</dbReference>
<dbReference type="Proteomes" id="UP000242146">
    <property type="component" value="Unassembled WGS sequence"/>
</dbReference>
<keyword evidence="2" id="KW-0694">RNA-binding</keyword>
<dbReference type="EMBL" id="MCGT01000010">
    <property type="protein sequence ID" value="ORX56166.1"/>
    <property type="molecule type" value="Genomic_DNA"/>
</dbReference>
<dbReference type="AlphaFoldDB" id="A0A1X2GKE9"/>
<evidence type="ECO:0008006" key="9">
    <source>
        <dbReference type="Google" id="ProtNLM"/>
    </source>
</evidence>
<feature type="repeat" description="Pumilio" evidence="3">
    <location>
        <begin position="831"/>
        <end position="866"/>
    </location>
</feature>
<accession>A0A1X2GKE9</accession>
<evidence type="ECO:0000259" key="5">
    <source>
        <dbReference type="PROSITE" id="PS50102"/>
    </source>
</evidence>
<dbReference type="PANTHER" id="PTHR47093">
    <property type="entry name" value="PROTEIN JSN1-RELATED"/>
    <property type="match status" value="1"/>
</dbReference>
<dbReference type="InterPro" id="IPR000504">
    <property type="entry name" value="RRM_dom"/>
</dbReference>
<dbReference type="InterPro" id="IPR001313">
    <property type="entry name" value="Pumilio_RNA-bd_rpt"/>
</dbReference>
<dbReference type="SUPFAM" id="SSF48371">
    <property type="entry name" value="ARM repeat"/>
    <property type="match status" value="1"/>
</dbReference>
<feature type="region of interest" description="Disordered" evidence="4">
    <location>
        <begin position="684"/>
        <end position="719"/>
    </location>
</feature>
<dbReference type="SUPFAM" id="SSF54928">
    <property type="entry name" value="RNA-binding domain, RBD"/>
    <property type="match status" value="2"/>
</dbReference>
<feature type="region of interest" description="Disordered" evidence="4">
    <location>
        <begin position="84"/>
        <end position="139"/>
    </location>
</feature>
<name>A0A1X2GKE9_9FUNG</name>
<dbReference type="PROSITE" id="PS50303">
    <property type="entry name" value="PUM_HD"/>
    <property type="match status" value="1"/>
</dbReference>
<dbReference type="PROSITE" id="PS50302">
    <property type="entry name" value="PUM"/>
    <property type="match status" value="3"/>
</dbReference>
<gene>
    <name evidence="7" type="ORF">DM01DRAFT_1334660</name>
</gene>
<dbReference type="OrthoDB" id="2017782at2759"/>
<evidence type="ECO:0000313" key="7">
    <source>
        <dbReference type="EMBL" id="ORX56166.1"/>
    </source>
</evidence>
<evidence type="ECO:0000256" key="3">
    <source>
        <dbReference type="PROSITE-ProRule" id="PRU00317"/>
    </source>
</evidence>
<feature type="domain" description="RRM" evidence="5">
    <location>
        <begin position="427"/>
        <end position="502"/>
    </location>
</feature>
<feature type="compositionally biased region" description="Low complexity" evidence="4">
    <location>
        <begin position="727"/>
        <end position="738"/>
    </location>
</feature>
<evidence type="ECO:0000256" key="4">
    <source>
        <dbReference type="SAM" id="MobiDB-lite"/>
    </source>
</evidence>
<dbReference type="Gene3D" id="3.30.70.330">
    <property type="match status" value="2"/>
</dbReference>
<feature type="region of interest" description="Disordered" evidence="4">
    <location>
        <begin position="29"/>
        <end position="61"/>
    </location>
</feature>